<protein>
    <submittedName>
        <fullName evidence="3">Carbohydrate ABC transporter substrate-binding protein</fullName>
    </submittedName>
</protein>
<accession>A0A849BX78</accession>
<evidence type="ECO:0000256" key="2">
    <source>
        <dbReference type="ARBA" id="ARBA00022448"/>
    </source>
</evidence>
<dbReference type="SUPFAM" id="SSF53850">
    <property type="entry name" value="Periplasmic binding protein-like II"/>
    <property type="match status" value="1"/>
</dbReference>
<dbReference type="EMBL" id="JABELX010000001">
    <property type="protein sequence ID" value="NNH68715.1"/>
    <property type="molecule type" value="Genomic_DNA"/>
</dbReference>
<comment type="caution">
    <text evidence="3">The sequence shown here is derived from an EMBL/GenBank/DDBJ whole genome shotgun (WGS) entry which is preliminary data.</text>
</comment>
<evidence type="ECO:0000313" key="4">
    <source>
        <dbReference type="Proteomes" id="UP000586827"/>
    </source>
</evidence>
<gene>
    <name evidence="3" type="ORF">HLB23_02270</name>
</gene>
<evidence type="ECO:0000313" key="3">
    <source>
        <dbReference type="EMBL" id="NNH68715.1"/>
    </source>
</evidence>
<comment type="similarity">
    <text evidence="1">Belongs to the bacterial solute-binding protein 1 family.</text>
</comment>
<sequence>MGLTVPLLGACAPDALLGDRDKVRIAVPWSGFERQAFDTVVAGVRSGRPELRAVEVIPLGDDIDTAFAARGPSAPEIVMLPQVGRIRELLDDGYRLQQIDATLWTDHDGPRYSPQWQDLLVRGNAVYGLPFKYSLKSLVWYDRNTFAERGLGDPHSWTVSAWIGQMETLAATPVRLLALGAADGWVVTDFFENLLAAQSARAYADLESATGVRRWDRPETQAALFRLGELWGHPTAFSGGAPVALTRQFTDAIREVFEHRRAAMVVAPDFAEPIVRRSLSSARRSTDVVGIAPFPAATTGGLRPKIGAGDVMVLTERAGDAARDWLAALAAPDVSQPWITRYGGFLSPNLRTANRYPPLLASIAPELDSWSRFDLSDRISWGIGRLGLQRTLTDFLVDVAEGADRVGAAVGRALDRLTTLEERRPG</sequence>
<proteinExistence type="inferred from homology"/>
<dbReference type="PANTHER" id="PTHR43649">
    <property type="entry name" value="ARABINOSE-BINDING PROTEIN-RELATED"/>
    <property type="match status" value="1"/>
</dbReference>
<organism evidence="3 4">
    <name type="scientific">Nocardia uniformis</name>
    <dbReference type="NCBI Taxonomy" id="53432"/>
    <lineage>
        <taxon>Bacteria</taxon>
        <taxon>Bacillati</taxon>
        <taxon>Actinomycetota</taxon>
        <taxon>Actinomycetes</taxon>
        <taxon>Mycobacteriales</taxon>
        <taxon>Nocardiaceae</taxon>
        <taxon>Nocardia</taxon>
    </lineage>
</organism>
<evidence type="ECO:0000256" key="1">
    <source>
        <dbReference type="ARBA" id="ARBA00008520"/>
    </source>
</evidence>
<dbReference type="AlphaFoldDB" id="A0A849BX78"/>
<reference evidence="3 4" key="1">
    <citation type="submission" date="2020-05" db="EMBL/GenBank/DDBJ databases">
        <title>MicrobeNet Type strains.</title>
        <authorList>
            <person name="Nicholson A.C."/>
        </authorList>
    </citation>
    <scope>NUCLEOTIDE SEQUENCE [LARGE SCALE GENOMIC DNA]</scope>
    <source>
        <strain evidence="3 4">JCM 3224</strain>
    </source>
</reference>
<dbReference type="PANTHER" id="PTHR43649:SF29">
    <property type="entry name" value="OSMOPROTECTIVE COMPOUNDS-BINDING PROTEIN GGTB"/>
    <property type="match status" value="1"/>
</dbReference>
<dbReference type="Gene3D" id="3.40.190.10">
    <property type="entry name" value="Periplasmic binding protein-like II"/>
    <property type="match status" value="2"/>
</dbReference>
<keyword evidence="2" id="KW-0813">Transport</keyword>
<dbReference type="Proteomes" id="UP000586827">
    <property type="component" value="Unassembled WGS sequence"/>
</dbReference>
<dbReference type="InterPro" id="IPR050490">
    <property type="entry name" value="Bact_solute-bd_prot1"/>
</dbReference>
<name>A0A849BX78_9NOCA</name>
<keyword evidence="4" id="KW-1185">Reference proteome</keyword>